<gene>
    <name evidence="1" type="ORF">LARSCL_LOCUS18194</name>
</gene>
<evidence type="ECO:0008006" key="3">
    <source>
        <dbReference type="Google" id="ProtNLM"/>
    </source>
</evidence>
<name>A0AAV2BC82_9ARAC</name>
<organism evidence="1 2">
    <name type="scientific">Larinioides sclopetarius</name>
    <dbReference type="NCBI Taxonomy" id="280406"/>
    <lineage>
        <taxon>Eukaryota</taxon>
        <taxon>Metazoa</taxon>
        <taxon>Ecdysozoa</taxon>
        <taxon>Arthropoda</taxon>
        <taxon>Chelicerata</taxon>
        <taxon>Arachnida</taxon>
        <taxon>Araneae</taxon>
        <taxon>Araneomorphae</taxon>
        <taxon>Entelegynae</taxon>
        <taxon>Araneoidea</taxon>
        <taxon>Araneidae</taxon>
        <taxon>Larinioides</taxon>
    </lineage>
</organism>
<protein>
    <recommendedName>
        <fullName evidence="3">MATH domain-containing protein</fullName>
    </recommendedName>
</protein>
<evidence type="ECO:0000313" key="2">
    <source>
        <dbReference type="Proteomes" id="UP001497382"/>
    </source>
</evidence>
<accession>A0AAV2BC82</accession>
<dbReference type="EMBL" id="CAXIEN010000326">
    <property type="protein sequence ID" value="CAL1293436.1"/>
    <property type="molecule type" value="Genomic_DNA"/>
</dbReference>
<dbReference type="AlphaFoldDB" id="A0AAV2BC82"/>
<reference evidence="1 2" key="1">
    <citation type="submission" date="2024-04" db="EMBL/GenBank/DDBJ databases">
        <authorList>
            <person name="Rising A."/>
            <person name="Reimegard J."/>
            <person name="Sonavane S."/>
            <person name="Akerstrom W."/>
            <person name="Nylinder S."/>
            <person name="Hedman E."/>
            <person name="Kallberg Y."/>
        </authorList>
    </citation>
    <scope>NUCLEOTIDE SEQUENCE [LARGE SCALE GENOMIC DNA]</scope>
</reference>
<dbReference type="Proteomes" id="UP001497382">
    <property type="component" value="Unassembled WGS sequence"/>
</dbReference>
<evidence type="ECO:0000313" key="1">
    <source>
        <dbReference type="EMBL" id="CAL1293436.1"/>
    </source>
</evidence>
<comment type="caution">
    <text evidence="1">The sequence shown here is derived from an EMBL/GenBank/DDBJ whole genome shotgun (WGS) entry which is preliminary data.</text>
</comment>
<proteinExistence type="predicted"/>
<keyword evidence="2" id="KW-1185">Reference proteome</keyword>
<sequence>MSKSVSKTDNDESFDAIMENSWPTEFFRFWWTVKDFNKYPSEDISSHEFYPTEYHLCKFELCNFTLKNTDLKNPVVRVEFHCENKTYITINLSFSDSNGKVLYELKSKLDYFDSEHDEKCVVMENFPREISEMSEDTVIIRCQMEISKHRKLLETPKIQKDTMPSSWRGVSRISSRYSNFHDF</sequence>